<dbReference type="InterPro" id="IPR039420">
    <property type="entry name" value="WalR-like"/>
</dbReference>
<dbReference type="PANTHER" id="PTHR43214:SF24">
    <property type="entry name" value="TRANSCRIPTIONAL REGULATORY PROTEIN NARL-RELATED"/>
    <property type="match status" value="1"/>
</dbReference>
<name>A0A918WE12_9ACTN</name>
<dbReference type="AlphaFoldDB" id="A0A918WE12"/>
<evidence type="ECO:0000256" key="2">
    <source>
        <dbReference type="ARBA" id="ARBA00023015"/>
    </source>
</evidence>
<feature type="domain" description="HTH luxR-type" evidence="6">
    <location>
        <begin position="205"/>
        <end position="270"/>
    </location>
</feature>
<dbReference type="Pfam" id="PF00072">
    <property type="entry name" value="Response_reg"/>
    <property type="match status" value="1"/>
</dbReference>
<feature type="modified residue" description="4-aspartylphosphate" evidence="5">
    <location>
        <position position="112"/>
    </location>
</feature>
<dbReference type="InterPro" id="IPR016032">
    <property type="entry name" value="Sig_transdc_resp-reg_C-effctor"/>
</dbReference>
<dbReference type="GO" id="GO:0003677">
    <property type="term" value="F:DNA binding"/>
    <property type="evidence" value="ECO:0007669"/>
    <property type="project" value="UniProtKB-KW"/>
</dbReference>
<dbReference type="SMART" id="SM00421">
    <property type="entry name" value="HTH_LUXR"/>
    <property type="match status" value="1"/>
</dbReference>
<dbReference type="InterPro" id="IPR011006">
    <property type="entry name" value="CheY-like_superfamily"/>
</dbReference>
<evidence type="ECO:0000256" key="5">
    <source>
        <dbReference type="PROSITE-ProRule" id="PRU00169"/>
    </source>
</evidence>
<dbReference type="CDD" id="cd06170">
    <property type="entry name" value="LuxR_C_like"/>
    <property type="match status" value="1"/>
</dbReference>
<dbReference type="PRINTS" id="PR00038">
    <property type="entry name" value="HTHLUXR"/>
</dbReference>
<dbReference type="SMART" id="SM00448">
    <property type="entry name" value="REC"/>
    <property type="match status" value="1"/>
</dbReference>
<organism evidence="8 9">
    <name type="scientific">Streptomyces termitum</name>
    <dbReference type="NCBI Taxonomy" id="67368"/>
    <lineage>
        <taxon>Bacteria</taxon>
        <taxon>Bacillati</taxon>
        <taxon>Actinomycetota</taxon>
        <taxon>Actinomycetes</taxon>
        <taxon>Kitasatosporales</taxon>
        <taxon>Streptomycetaceae</taxon>
        <taxon>Streptomyces</taxon>
    </lineage>
</organism>
<reference evidence="8" key="1">
    <citation type="journal article" date="2014" name="Int. J. Syst. Evol. Microbiol.">
        <title>Complete genome sequence of Corynebacterium casei LMG S-19264T (=DSM 44701T), isolated from a smear-ripened cheese.</title>
        <authorList>
            <consortium name="US DOE Joint Genome Institute (JGI-PGF)"/>
            <person name="Walter F."/>
            <person name="Albersmeier A."/>
            <person name="Kalinowski J."/>
            <person name="Ruckert C."/>
        </authorList>
    </citation>
    <scope>NUCLEOTIDE SEQUENCE</scope>
    <source>
        <strain evidence="8">JCM 4518</strain>
    </source>
</reference>
<dbReference type="Proteomes" id="UP000644020">
    <property type="component" value="Unassembled WGS sequence"/>
</dbReference>
<dbReference type="SUPFAM" id="SSF46894">
    <property type="entry name" value="C-terminal effector domain of the bipartite response regulators"/>
    <property type="match status" value="1"/>
</dbReference>
<evidence type="ECO:0000256" key="4">
    <source>
        <dbReference type="ARBA" id="ARBA00023163"/>
    </source>
</evidence>
<dbReference type="GO" id="GO:0006355">
    <property type="term" value="P:regulation of DNA-templated transcription"/>
    <property type="evidence" value="ECO:0007669"/>
    <property type="project" value="InterPro"/>
</dbReference>
<dbReference type="PROSITE" id="PS50110">
    <property type="entry name" value="RESPONSE_REGULATORY"/>
    <property type="match status" value="1"/>
</dbReference>
<comment type="caution">
    <text evidence="8">The sequence shown here is derived from an EMBL/GenBank/DDBJ whole genome shotgun (WGS) entry which is preliminary data.</text>
</comment>
<evidence type="ECO:0000313" key="9">
    <source>
        <dbReference type="Proteomes" id="UP000644020"/>
    </source>
</evidence>
<dbReference type="Gene3D" id="3.40.50.2300">
    <property type="match status" value="1"/>
</dbReference>
<dbReference type="PROSITE" id="PS00622">
    <property type="entry name" value="HTH_LUXR_1"/>
    <property type="match status" value="1"/>
</dbReference>
<feature type="domain" description="Response regulatory" evidence="7">
    <location>
        <begin position="61"/>
        <end position="179"/>
    </location>
</feature>
<evidence type="ECO:0000256" key="3">
    <source>
        <dbReference type="ARBA" id="ARBA00023125"/>
    </source>
</evidence>
<reference evidence="8" key="2">
    <citation type="submission" date="2020-09" db="EMBL/GenBank/DDBJ databases">
        <authorList>
            <person name="Sun Q."/>
            <person name="Ohkuma M."/>
        </authorList>
    </citation>
    <scope>NUCLEOTIDE SEQUENCE</scope>
    <source>
        <strain evidence="8">JCM 4518</strain>
    </source>
</reference>
<dbReference type="InterPro" id="IPR000792">
    <property type="entry name" value="Tscrpt_reg_LuxR_C"/>
</dbReference>
<dbReference type="GO" id="GO:0000160">
    <property type="term" value="P:phosphorelay signal transduction system"/>
    <property type="evidence" value="ECO:0007669"/>
    <property type="project" value="InterPro"/>
</dbReference>
<protein>
    <submittedName>
        <fullName evidence="8">Uncharacterized protein</fullName>
    </submittedName>
</protein>
<dbReference type="Pfam" id="PF00196">
    <property type="entry name" value="GerE"/>
    <property type="match status" value="1"/>
</dbReference>
<dbReference type="PANTHER" id="PTHR43214">
    <property type="entry name" value="TWO-COMPONENT RESPONSE REGULATOR"/>
    <property type="match status" value="1"/>
</dbReference>
<evidence type="ECO:0000256" key="1">
    <source>
        <dbReference type="ARBA" id="ARBA00022553"/>
    </source>
</evidence>
<dbReference type="EMBL" id="BMUL01000030">
    <property type="protein sequence ID" value="GHB11469.1"/>
    <property type="molecule type" value="Genomic_DNA"/>
</dbReference>
<gene>
    <name evidence="8" type="ORF">GCM10010305_62800</name>
</gene>
<dbReference type="CDD" id="cd17535">
    <property type="entry name" value="REC_NarL-like"/>
    <property type="match status" value="1"/>
</dbReference>
<sequence length="285" mass="28689">MDGAVVGDVGDSGCVRGLGGVGDVRDLGVVGDPGVVGDLEDLGGVGGLGVLEDRGDLGDVTVVVVDGDPVFRMGMAVLLGSVAGVAVVAEAATADEAVVAVERFRPRVVVTDLCPGPGEGAGSDAVRRLLRSRPQPAVLVVTVADDDELVLASLRSGARGYLLKGAGPVVVERAVRAVADGEILLGPGVGERVAALLAAPASGRTAPALRGLTPREHEVLDLVARGLGNEAIARRLAVRAKTVRNHVSAVLTKLHTASRAEAIVRAREAGLGGGHRDTAAPPPQT</sequence>
<proteinExistence type="predicted"/>
<keyword evidence="4" id="KW-0804">Transcription</keyword>
<dbReference type="InterPro" id="IPR001789">
    <property type="entry name" value="Sig_transdc_resp-reg_receiver"/>
</dbReference>
<evidence type="ECO:0000313" key="8">
    <source>
        <dbReference type="EMBL" id="GHB11469.1"/>
    </source>
</evidence>
<evidence type="ECO:0000259" key="6">
    <source>
        <dbReference type="PROSITE" id="PS50043"/>
    </source>
</evidence>
<evidence type="ECO:0000259" key="7">
    <source>
        <dbReference type="PROSITE" id="PS50110"/>
    </source>
</evidence>
<dbReference type="InterPro" id="IPR058245">
    <property type="entry name" value="NreC/VraR/RcsB-like_REC"/>
</dbReference>
<keyword evidence="2" id="KW-0805">Transcription regulation</keyword>
<accession>A0A918WE12</accession>
<dbReference type="PROSITE" id="PS50043">
    <property type="entry name" value="HTH_LUXR_2"/>
    <property type="match status" value="1"/>
</dbReference>
<dbReference type="SUPFAM" id="SSF52172">
    <property type="entry name" value="CheY-like"/>
    <property type="match status" value="1"/>
</dbReference>
<keyword evidence="9" id="KW-1185">Reference proteome</keyword>
<keyword evidence="1 5" id="KW-0597">Phosphoprotein</keyword>
<keyword evidence="3" id="KW-0238">DNA-binding</keyword>